<evidence type="ECO:0000313" key="10">
    <source>
        <dbReference type="EMBL" id="NJI02301.1"/>
    </source>
</evidence>
<evidence type="ECO:0000256" key="4">
    <source>
        <dbReference type="ARBA" id="ARBA00009370"/>
    </source>
</evidence>
<proteinExistence type="inferred from homology"/>
<dbReference type="PROSITE" id="PS00761">
    <property type="entry name" value="SPASE_I_3"/>
    <property type="match status" value="1"/>
</dbReference>
<comment type="subcellular location">
    <subcellularLocation>
        <location evidence="3">Cell membrane</location>
        <topology evidence="3">Single-pass type II membrane protein</topology>
    </subcellularLocation>
    <subcellularLocation>
        <location evidence="8">Membrane</location>
        <topology evidence="8">Single-pass type II membrane protein</topology>
    </subcellularLocation>
</comment>
<evidence type="ECO:0000256" key="6">
    <source>
        <dbReference type="ARBA" id="ARBA00022801"/>
    </source>
</evidence>
<dbReference type="EMBL" id="CP094809">
    <property type="protein sequence ID" value="UXU58098.1"/>
    <property type="molecule type" value="Genomic_DNA"/>
</dbReference>
<comment type="similarity">
    <text evidence="4 8">Belongs to the peptidase S26 family.</text>
</comment>
<keyword evidence="8" id="KW-0812">Transmembrane</keyword>
<dbReference type="InterPro" id="IPR019533">
    <property type="entry name" value="Peptidase_S26"/>
</dbReference>
<gene>
    <name evidence="10" type="primary">lepB</name>
    <name evidence="10" type="ORF">GLV84_05480</name>
    <name evidence="11" type="ORF">MUA95_04790</name>
</gene>
<dbReference type="Proteomes" id="UP000646308">
    <property type="component" value="Unassembled WGS sequence"/>
</dbReference>
<feature type="active site" evidence="7">
    <location>
        <position position="77"/>
    </location>
</feature>
<sequence>MKKAIFDWTISVLLAILTVFLVMKFLFVTYNVSGLSMYPTFNDKDRVIVSKISKTFNHIERGDVIVFHQRQNQDFIKRVIAKEGDTVAYKNDVLYINNKEVNEPYLRSNKINKMGIQLTNDFSLKDINGTKGGTIPKDHFLVLGDNRENSVDSRDKSVGLIQNDQIVGKVILRFLPLDAWRHNFT</sequence>
<dbReference type="InterPro" id="IPR000223">
    <property type="entry name" value="Pept_S26A_signal_pept_1"/>
</dbReference>
<dbReference type="PRINTS" id="PR00727">
    <property type="entry name" value="LEADERPTASE"/>
</dbReference>
<reference evidence="11" key="2">
    <citation type="submission" date="2022-03" db="EMBL/GenBank/DDBJ databases">
        <title>Comparative Genomics of East African Camel-Associated Staphylococcaceae spp.: Diversity and Inheritance of Traits Involved in Host-Pathogen Interactions.</title>
        <authorList>
            <person name="Akarsu H."/>
            <person name="Liljander A."/>
            <person name="Younan M."/>
            <person name="Brodard I."/>
            <person name="Glucks I."/>
            <person name="Labroussaa F."/>
            <person name="Overesch G."/>
            <person name="Kuhnert P."/>
            <person name="Perreten V."/>
            <person name="Drexler J.F."/>
            <person name="Corman V.M."/>
            <person name="Falquet L."/>
            <person name="Jores J."/>
        </authorList>
    </citation>
    <scope>NUCLEOTIDE SEQUENCE</scope>
    <source>
        <strain evidence="11">IVB6197</strain>
    </source>
</reference>
<dbReference type="SUPFAM" id="SSF51306">
    <property type="entry name" value="LexA/Signal peptidase"/>
    <property type="match status" value="1"/>
</dbReference>
<dbReference type="EMBL" id="WMFL01000069">
    <property type="protein sequence ID" value="NJI02301.1"/>
    <property type="molecule type" value="Genomic_DNA"/>
</dbReference>
<dbReference type="GeneID" id="57691987"/>
<dbReference type="PANTHER" id="PTHR43390">
    <property type="entry name" value="SIGNAL PEPTIDASE I"/>
    <property type="match status" value="1"/>
</dbReference>
<evidence type="ECO:0000313" key="11">
    <source>
        <dbReference type="EMBL" id="UXU58098.1"/>
    </source>
</evidence>
<evidence type="ECO:0000256" key="2">
    <source>
        <dbReference type="ARBA" id="ARBA00002312"/>
    </source>
</evidence>
<dbReference type="RefSeq" id="WP_105996404.1">
    <property type="nucleotide sequence ID" value="NZ_CP031266.1"/>
</dbReference>
<dbReference type="EC" id="3.4.21.89" evidence="8"/>
<accession>A0A2T4MJV3</accession>
<protein>
    <recommendedName>
        <fullName evidence="8">Signal peptidase I</fullName>
        <ecNumber evidence="8">3.4.21.89</ecNumber>
    </recommendedName>
</protein>
<feature type="domain" description="Peptidase S26" evidence="9">
    <location>
        <begin position="6"/>
        <end position="174"/>
    </location>
</feature>
<dbReference type="CDD" id="cd06530">
    <property type="entry name" value="S26_SPase_I"/>
    <property type="match status" value="1"/>
</dbReference>
<reference evidence="10" key="1">
    <citation type="submission" date="2019-11" db="EMBL/GenBank/DDBJ databases">
        <title>Whole genome comparisons of Staphylococcus agnetis isolates from cattle and chickens.</title>
        <authorList>
            <person name="Rhoads D."/>
            <person name="Shwani A."/>
            <person name="Adkins P."/>
            <person name="Calcutt M."/>
            <person name="Middleton J."/>
        </authorList>
    </citation>
    <scope>NUCLEOTIDE SEQUENCE</scope>
    <source>
        <strain evidence="10">1387</strain>
    </source>
</reference>
<evidence type="ECO:0000256" key="8">
    <source>
        <dbReference type="RuleBase" id="RU362042"/>
    </source>
</evidence>
<evidence type="ECO:0000313" key="12">
    <source>
        <dbReference type="Proteomes" id="UP000646308"/>
    </source>
</evidence>
<dbReference type="AlphaFoldDB" id="A0A2T4MJV3"/>
<dbReference type="Pfam" id="PF10502">
    <property type="entry name" value="Peptidase_S26"/>
    <property type="match status" value="1"/>
</dbReference>
<dbReference type="PANTHER" id="PTHR43390:SF1">
    <property type="entry name" value="CHLOROPLAST PROCESSING PEPTIDASE"/>
    <property type="match status" value="1"/>
</dbReference>
<dbReference type="InterPro" id="IPR019756">
    <property type="entry name" value="Pept_S26A_signal_pept_1_Ser-AS"/>
</dbReference>
<evidence type="ECO:0000256" key="7">
    <source>
        <dbReference type="PIRSR" id="PIRSR600223-1"/>
    </source>
</evidence>
<evidence type="ECO:0000256" key="1">
    <source>
        <dbReference type="ARBA" id="ARBA00000677"/>
    </source>
</evidence>
<dbReference type="Gene3D" id="2.10.109.10">
    <property type="entry name" value="Umud Fragment, subunit A"/>
    <property type="match status" value="1"/>
</dbReference>
<feature type="active site" evidence="7">
    <location>
        <position position="36"/>
    </location>
</feature>
<dbReference type="GO" id="GO:0004252">
    <property type="term" value="F:serine-type endopeptidase activity"/>
    <property type="evidence" value="ECO:0007669"/>
    <property type="project" value="InterPro"/>
</dbReference>
<dbReference type="GO" id="GO:0005886">
    <property type="term" value="C:plasma membrane"/>
    <property type="evidence" value="ECO:0007669"/>
    <property type="project" value="UniProtKB-SubCell"/>
</dbReference>
<comment type="function">
    <text evidence="2">Essential for cell viability.</text>
</comment>
<dbReference type="InterPro" id="IPR036286">
    <property type="entry name" value="LexA/Signal_pep-like_sf"/>
</dbReference>
<dbReference type="NCBIfam" id="TIGR02227">
    <property type="entry name" value="sigpep_I_bact"/>
    <property type="match status" value="1"/>
</dbReference>
<name>A0A2T4MJV3_9STAP</name>
<keyword evidence="5 8" id="KW-0645">Protease</keyword>
<dbReference type="Proteomes" id="UP001065705">
    <property type="component" value="Chromosome"/>
</dbReference>
<keyword evidence="8" id="KW-1133">Transmembrane helix</keyword>
<feature type="transmembrane region" description="Helical" evidence="8">
    <location>
        <begin position="12"/>
        <end position="32"/>
    </location>
</feature>
<dbReference type="GO" id="GO:0009003">
    <property type="term" value="F:signal peptidase activity"/>
    <property type="evidence" value="ECO:0007669"/>
    <property type="project" value="UniProtKB-EC"/>
</dbReference>
<evidence type="ECO:0000259" key="9">
    <source>
        <dbReference type="Pfam" id="PF10502"/>
    </source>
</evidence>
<evidence type="ECO:0000256" key="5">
    <source>
        <dbReference type="ARBA" id="ARBA00022670"/>
    </source>
</evidence>
<keyword evidence="6 8" id="KW-0378">Hydrolase</keyword>
<evidence type="ECO:0000256" key="3">
    <source>
        <dbReference type="ARBA" id="ARBA00004401"/>
    </source>
</evidence>
<dbReference type="GO" id="GO:0006465">
    <property type="term" value="P:signal peptide processing"/>
    <property type="evidence" value="ECO:0007669"/>
    <property type="project" value="InterPro"/>
</dbReference>
<organism evidence="10 12">
    <name type="scientific">Staphylococcus agnetis</name>
    <dbReference type="NCBI Taxonomy" id="985762"/>
    <lineage>
        <taxon>Bacteria</taxon>
        <taxon>Bacillati</taxon>
        <taxon>Bacillota</taxon>
        <taxon>Bacilli</taxon>
        <taxon>Bacillales</taxon>
        <taxon>Staphylococcaceae</taxon>
        <taxon>Staphylococcus</taxon>
    </lineage>
</organism>
<dbReference type="PROSITE" id="PS00501">
    <property type="entry name" value="SPASE_I_1"/>
    <property type="match status" value="1"/>
</dbReference>
<comment type="catalytic activity">
    <reaction evidence="1 8">
        <text>Cleavage of hydrophobic, N-terminal signal or leader sequences from secreted and periplasmic proteins.</text>
        <dbReference type="EC" id="3.4.21.89"/>
    </reaction>
</comment>
<keyword evidence="8" id="KW-0472">Membrane</keyword>
<dbReference type="InterPro" id="IPR019758">
    <property type="entry name" value="Pept_S26A_signal_pept_1_CS"/>
</dbReference>